<keyword evidence="2" id="KW-1185">Reference proteome</keyword>
<name>A0ABN9HA67_9NEOB</name>
<sequence length="45" mass="5153">SGILHPPRAERKLLQAVTRSLLDTDRSHKTGLTADQKRYLAVYIY</sequence>
<comment type="caution">
    <text evidence="1">The sequence shown here is derived from an EMBL/GenBank/DDBJ whole genome shotgun (WGS) entry which is preliminary data.</text>
</comment>
<dbReference type="EMBL" id="CATNWA010020251">
    <property type="protein sequence ID" value="CAI9617451.1"/>
    <property type="molecule type" value="Genomic_DNA"/>
</dbReference>
<organism evidence="1 2">
    <name type="scientific">Staurois parvus</name>
    <dbReference type="NCBI Taxonomy" id="386267"/>
    <lineage>
        <taxon>Eukaryota</taxon>
        <taxon>Metazoa</taxon>
        <taxon>Chordata</taxon>
        <taxon>Craniata</taxon>
        <taxon>Vertebrata</taxon>
        <taxon>Euteleostomi</taxon>
        <taxon>Amphibia</taxon>
        <taxon>Batrachia</taxon>
        <taxon>Anura</taxon>
        <taxon>Neobatrachia</taxon>
        <taxon>Ranoidea</taxon>
        <taxon>Ranidae</taxon>
        <taxon>Staurois</taxon>
    </lineage>
</organism>
<evidence type="ECO:0000313" key="2">
    <source>
        <dbReference type="Proteomes" id="UP001162483"/>
    </source>
</evidence>
<dbReference type="Proteomes" id="UP001162483">
    <property type="component" value="Unassembled WGS sequence"/>
</dbReference>
<evidence type="ECO:0000313" key="1">
    <source>
        <dbReference type="EMBL" id="CAI9617451.1"/>
    </source>
</evidence>
<protein>
    <submittedName>
        <fullName evidence="1">Uncharacterized protein</fullName>
    </submittedName>
</protein>
<gene>
    <name evidence="1" type="ORF">SPARVUS_LOCUS15551786</name>
</gene>
<feature type="non-terminal residue" evidence="1">
    <location>
        <position position="1"/>
    </location>
</feature>
<accession>A0ABN9HA67</accession>
<proteinExistence type="predicted"/>
<reference evidence="1" key="1">
    <citation type="submission" date="2023-05" db="EMBL/GenBank/DDBJ databases">
        <authorList>
            <person name="Stuckert A."/>
        </authorList>
    </citation>
    <scope>NUCLEOTIDE SEQUENCE</scope>
</reference>